<dbReference type="Gene3D" id="2.30.30.490">
    <property type="match status" value="1"/>
</dbReference>
<dbReference type="InterPro" id="IPR001025">
    <property type="entry name" value="BAH_dom"/>
</dbReference>
<evidence type="ECO:0000313" key="13">
    <source>
        <dbReference type="EMBL" id="KAK3936879.1"/>
    </source>
</evidence>
<dbReference type="GO" id="GO:0006338">
    <property type="term" value="P:chromatin remodeling"/>
    <property type="evidence" value="ECO:0007669"/>
    <property type="project" value="InterPro"/>
</dbReference>
<dbReference type="InterPro" id="IPR036427">
    <property type="entry name" value="Bromodomain-like_sf"/>
</dbReference>
<keyword evidence="7" id="KW-0539">Nucleus</keyword>
<keyword evidence="2" id="KW-0677">Repeat</keyword>
<keyword evidence="6" id="KW-0804">Transcription</keyword>
<comment type="caution">
    <text evidence="13">The sequence shown here is derived from an EMBL/GenBank/DDBJ whole genome shotgun (WGS) entry which is preliminary data.</text>
</comment>
<evidence type="ECO:0000256" key="8">
    <source>
        <dbReference type="PROSITE-ProRule" id="PRU00035"/>
    </source>
</evidence>
<evidence type="ECO:0000256" key="4">
    <source>
        <dbReference type="ARBA" id="ARBA00023015"/>
    </source>
</evidence>
<dbReference type="PROSITE" id="PS51038">
    <property type="entry name" value="BAH"/>
    <property type="match status" value="1"/>
</dbReference>
<dbReference type="PRINTS" id="PR00503">
    <property type="entry name" value="BROMODOMAIN"/>
</dbReference>
<evidence type="ECO:0000256" key="6">
    <source>
        <dbReference type="ARBA" id="ARBA00023163"/>
    </source>
</evidence>
<evidence type="ECO:0000256" key="10">
    <source>
        <dbReference type="SAM" id="MobiDB-lite"/>
    </source>
</evidence>
<sequence>MPTLRERPSRGELSSPAKKPSSPSTSRTPRSQRTKNHNMAGDAIEVRESIEAKGTEDNEDIEMEDADQKARNRDEDADAEADADGDADMDAEGDAEGEVDADGEPDDDAEEDDSSRDMFELIRDTSEYLCSYTIKVDGEDHEIASGFQRLVNKRSLPDYFEVIKEPMAFSTIRAKLGRKTYTSFNEFVHDVMRICHNAQVYNRPSAPIFSDALRLQEVFKAKLDDMVKEGAITPEEAQLPDLGPLPEYEDSPPPEEDDEAEEDDEEEDEDDEDEDDSDEEGGGRRRRRKRARQSGGRRAGGDDGDDPHKKRGRPPKVFTPLEARIHALLKGLRRFKNAAGQIRVVHFERLPDKSELPDYYTSIRNPIALDLIKRKHKRKKYQNVDQVLQDLELMFENAKEYNEEGSEVYEDAVELQKQARILVEQEKAKPDDDFRDEDGKLPLASIEYKGELWKVGDWVHIRNPNDLSKPIVAQIYRTWSDKAGQKWVNACWYYRPEQTVHRFDKHFYQNEVVKTGQYRDHRIEDIEDRCFVMFITRYPKGRPRGLPADKAVYVCETRYNEEKYKFNRIKTWTSCLPDEVREKDYEMDLFDVPRNMRKHPSPIKHLLQADAKETDELPKPIWRSPNAPPLIGAVHRRPQANPHPGLAIPPPSLAITRHGVLKADGVSGTPTYHPAVAPAAVPSPSHYVQQFAPRQAPPAAIPPQAQVHLQPQPMPMHVAHPALPPMQPSPHYPPQSYSQQFGPQSQVPQPYHHQTPNQLAPAYDAHHVRQVQPTPGMTPSARPVMAPAPSPAAAMPTPNTQHAGNVYNAPRAPEVYTLADNDDAAIPEDVKQQFQRDEQGRVLFFTAPPLNRPKNGVADQYAGLGHSVRHLASIKQLREERARKRKERDEAIAAEQAANKKTTAMNEAAAQQEAEQQQRAQAELVEKAILQWCTEMNQGTREIEESLGDWKEMMRQSREENAGKTPEEIRIKNLQWYYEDRLKRGKMTAEQKKDFEDCFIHRKHLET</sequence>
<feature type="region of interest" description="Disordered" evidence="10">
    <location>
        <begin position="1"/>
        <end position="115"/>
    </location>
</feature>
<feature type="compositionally biased region" description="Acidic residues" evidence="10">
    <location>
        <begin position="75"/>
        <end position="114"/>
    </location>
</feature>
<keyword evidence="14" id="KW-1185">Reference proteome</keyword>
<accession>A0AAN6N0P4</accession>
<dbReference type="InterPro" id="IPR043151">
    <property type="entry name" value="BAH_sf"/>
</dbReference>
<dbReference type="CDD" id="cd04717">
    <property type="entry name" value="BAH_polybromo"/>
    <property type="match status" value="1"/>
</dbReference>
<dbReference type="PANTHER" id="PTHR16062:SF21">
    <property type="entry name" value="CHROMATIN STRUCTURE-REMODELING COMPLEX SUBUNIT RSC1-RELATED"/>
    <property type="match status" value="1"/>
</dbReference>
<comment type="subcellular location">
    <subcellularLocation>
        <location evidence="1">Nucleus</location>
    </subcellularLocation>
</comment>
<feature type="region of interest" description="Disordered" evidence="10">
    <location>
        <begin position="233"/>
        <end position="319"/>
    </location>
</feature>
<evidence type="ECO:0000256" key="2">
    <source>
        <dbReference type="ARBA" id="ARBA00022737"/>
    </source>
</evidence>
<dbReference type="SUPFAM" id="SSF47370">
    <property type="entry name" value="Bromodomain"/>
    <property type="match status" value="2"/>
</dbReference>
<dbReference type="AlphaFoldDB" id="A0AAN6N0P4"/>
<evidence type="ECO:0000313" key="14">
    <source>
        <dbReference type="Proteomes" id="UP001303473"/>
    </source>
</evidence>
<protein>
    <recommendedName>
        <fullName evidence="15">Chromatin structure-remodeling complex subunit RSC1</fullName>
    </recommendedName>
</protein>
<evidence type="ECO:0000259" key="12">
    <source>
        <dbReference type="PROSITE" id="PS51038"/>
    </source>
</evidence>
<evidence type="ECO:0000256" key="1">
    <source>
        <dbReference type="ARBA" id="ARBA00004123"/>
    </source>
</evidence>
<dbReference type="SMART" id="SM00297">
    <property type="entry name" value="BROMO"/>
    <property type="match status" value="2"/>
</dbReference>
<dbReference type="GO" id="GO:0006368">
    <property type="term" value="P:transcription elongation by RNA polymerase II"/>
    <property type="evidence" value="ECO:0007669"/>
    <property type="project" value="TreeGrafter"/>
</dbReference>
<dbReference type="InterPro" id="IPR048047">
    <property type="entry name" value="RSC1/2_bromodom"/>
</dbReference>
<evidence type="ECO:0000256" key="9">
    <source>
        <dbReference type="SAM" id="Coils"/>
    </source>
</evidence>
<dbReference type="CDD" id="cd04369">
    <property type="entry name" value="Bromodomain"/>
    <property type="match status" value="1"/>
</dbReference>
<gene>
    <name evidence="13" type="ORF">QBC46DRAFT_268729</name>
</gene>
<feature type="compositionally biased region" description="Basic and acidic residues" evidence="10">
    <location>
        <begin position="1"/>
        <end position="10"/>
    </location>
</feature>
<feature type="compositionally biased region" description="Polar residues" evidence="10">
    <location>
        <begin position="741"/>
        <end position="753"/>
    </location>
</feature>
<feature type="domain" description="BAH" evidence="12">
    <location>
        <begin position="451"/>
        <end position="570"/>
    </location>
</feature>
<dbReference type="Pfam" id="PF00439">
    <property type="entry name" value="Bromodomain"/>
    <property type="match status" value="2"/>
</dbReference>
<feature type="compositionally biased region" description="Low complexity" evidence="10">
    <location>
        <begin position="14"/>
        <end position="29"/>
    </location>
</feature>
<feature type="domain" description="Bromo" evidence="11">
    <location>
        <begin position="347"/>
        <end position="409"/>
    </location>
</feature>
<dbReference type="InterPro" id="IPR001487">
    <property type="entry name" value="Bromodomain"/>
</dbReference>
<dbReference type="PANTHER" id="PTHR16062">
    <property type="entry name" value="SWI/SNF-RELATED"/>
    <property type="match status" value="1"/>
</dbReference>
<dbReference type="PROSITE" id="PS00633">
    <property type="entry name" value="BROMODOMAIN_1"/>
    <property type="match status" value="1"/>
</dbReference>
<dbReference type="CDD" id="cd05522">
    <property type="entry name" value="Bromo_Rsc1_2_II"/>
    <property type="match status" value="1"/>
</dbReference>
<feature type="coiled-coil region" evidence="9">
    <location>
        <begin position="874"/>
        <end position="927"/>
    </location>
</feature>
<dbReference type="SMART" id="SM00439">
    <property type="entry name" value="BAH"/>
    <property type="match status" value="1"/>
</dbReference>
<dbReference type="Gene3D" id="1.20.920.10">
    <property type="entry name" value="Bromodomain-like"/>
    <property type="match status" value="2"/>
</dbReference>
<feature type="compositionally biased region" description="Pro residues" evidence="10">
    <location>
        <begin position="723"/>
        <end position="733"/>
    </location>
</feature>
<dbReference type="InterPro" id="IPR018359">
    <property type="entry name" value="Bromodomain_CS"/>
</dbReference>
<keyword evidence="4" id="KW-0805">Transcription regulation</keyword>
<dbReference type="FunFam" id="2.30.30.490:FF:000015">
    <property type="entry name" value="Chromatin structure-remodeling complex subunit RSC1"/>
    <property type="match status" value="1"/>
</dbReference>
<keyword evidence="3" id="KW-0156">Chromatin regulator</keyword>
<dbReference type="Proteomes" id="UP001303473">
    <property type="component" value="Unassembled WGS sequence"/>
</dbReference>
<evidence type="ECO:0000256" key="7">
    <source>
        <dbReference type="ARBA" id="ARBA00023242"/>
    </source>
</evidence>
<dbReference type="GO" id="GO:0016586">
    <property type="term" value="C:RSC-type complex"/>
    <property type="evidence" value="ECO:0007669"/>
    <property type="project" value="InterPro"/>
</dbReference>
<feature type="compositionally biased region" description="Acidic residues" evidence="10">
    <location>
        <begin position="247"/>
        <end position="280"/>
    </location>
</feature>
<evidence type="ECO:0000256" key="3">
    <source>
        <dbReference type="ARBA" id="ARBA00022853"/>
    </source>
</evidence>
<organism evidence="13 14">
    <name type="scientific">Diplogelasinospora grovesii</name>
    <dbReference type="NCBI Taxonomy" id="303347"/>
    <lineage>
        <taxon>Eukaryota</taxon>
        <taxon>Fungi</taxon>
        <taxon>Dikarya</taxon>
        <taxon>Ascomycota</taxon>
        <taxon>Pezizomycotina</taxon>
        <taxon>Sordariomycetes</taxon>
        <taxon>Sordariomycetidae</taxon>
        <taxon>Sordariales</taxon>
        <taxon>Diplogelasinosporaceae</taxon>
        <taxon>Diplogelasinospora</taxon>
    </lineage>
</organism>
<name>A0AAN6N0P4_9PEZI</name>
<dbReference type="FunFam" id="1.20.920.10:FF:000048">
    <property type="entry name" value="RSC complex subunit (RSC1), putative"/>
    <property type="match status" value="1"/>
</dbReference>
<evidence type="ECO:0000256" key="5">
    <source>
        <dbReference type="ARBA" id="ARBA00023117"/>
    </source>
</evidence>
<dbReference type="PROSITE" id="PS50014">
    <property type="entry name" value="BROMODOMAIN_2"/>
    <property type="match status" value="2"/>
</dbReference>
<dbReference type="GO" id="GO:0003682">
    <property type="term" value="F:chromatin binding"/>
    <property type="evidence" value="ECO:0007669"/>
    <property type="project" value="InterPro"/>
</dbReference>
<dbReference type="InterPro" id="IPR037382">
    <property type="entry name" value="Rsc/polybromo"/>
</dbReference>
<feature type="domain" description="Bromo" evidence="11">
    <location>
        <begin position="139"/>
        <end position="209"/>
    </location>
</feature>
<evidence type="ECO:0000259" key="11">
    <source>
        <dbReference type="PROSITE" id="PS50014"/>
    </source>
</evidence>
<keyword evidence="5 8" id="KW-0103">Bromodomain</keyword>
<feature type="compositionally biased region" description="Basic and acidic residues" evidence="10">
    <location>
        <begin position="44"/>
        <end position="56"/>
    </location>
</feature>
<keyword evidence="9" id="KW-0175">Coiled coil</keyword>
<dbReference type="Pfam" id="PF01426">
    <property type="entry name" value="BAH"/>
    <property type="match status" value="1"/>
</dbReference>
<reference evidence="14" key="1">
    <citation type="journal article" date="2023" name="Mol. Phylogenet. Evol.">
        <title>Genome-scale phylogeny and comparative genomics of the fungal order Sordariales.</title>
        <authorList>
            <person name="Hensen N."/>
            <person name="Bonometti L."/>
            <person name="Westerberg I."/>
            <person name="Brannstrom I.O."/>
            <person name="Guillou S."/>
            <person name="Cros-Aarteil S."/>
            <person name="Calhoun S."/>
            <person name="Haridas S."/>
            <person name="Kuo A."/>
            <person name="Mondo S."/>
            <person name="Pangilinan J."/>
            <person name="Riley R."/>
            <person name="LaButti K."/>
            <person name="Andreopoulos B."/>
            <person name="Lipzen A."/>
            <person name="Chen C."/>
            <person name="Yan M."/>
            <person name="Daum C."/>
            <person name="Ng V."/>
            <person name="Clum A."/>
            <person name="Steindorff A."/>
            <person name="Ohm R.A."/>
            <person name="Martin F."/>
            <person name="Silar P."/>
            <person name="Natvig D.O."/>
            <person name="Lalanne C."/>
            <person name="Gautier V."/>
            <person name="Ament-Velasquez S.L."/>
            <person name="Kruys A."/>
            <person name="Hutchinson M.I."/>
            <person name="Powell A.J."/>
            <person name="Barry K."/>
            <person name="Miller A.N."/>
            <person name="Grigoriev I.V."/>
            <person name="Debuchy R."/>
            <person name="Gladieux P."/>
            <person name="Hiltunen Thoren M."/>
            <person name="Johannesson H."/>
        </authorList>
    </citation>
    <scope>NUCLEOTIDE SEQUENCE [LARGE SCALE GENOMIC DNA]</scope>
    <source>
        <strain evidence="14">CBS 340.73</strain>
    </source>
</reference>
<dbReference type="EMBL" id="MU853869">
    <property type="protein sequence ID" value="KAK3936879.1"/>
    <property type="molecule type" value="Genomic_DNA"/>
</dbReference>
<feature type="region of interest" description="Disordered" evidence="10">
    <location>
        <begin position="723"/>
        <end position="753"/>
    </location>
</feature>
<evidence type="ECO:0008006" key="15">
    <source>
        <dbReference type="Google" id="ProtNLM"/>
    </source>
</evidence>
<proteinExistence type="predicted"/>